<sequence>MRPPEPPGNGTLAAPAVASMSNGHSSAPETDQRSAALPVVQRKLDIIRHIRSKPTSIIVSQTASGKTTEIPKFLYEAGFCSKYRDGAGICITQPRRVAATNVAHYVARTMRCQLGMLVGYSVRFDDMSSPATRIKYVTDGMLLRETLDDPQLLRYSVVILDEAHERTVNNDVLCSLLRDMQQQRQEIGRPLKIVIMSATVDPEVYVNFFQLDYDDIISLQGRQFHVDINYTTDVQEDYVHAALITVLKIVQEKEEGDVLVFCTGQEEIEWMVRSANEVGQGLSQDVRAMPLYSALPQAAQERVFAPLPQGVRKIIFATNIAETSITIPGVRYVVDSCRMKCRHYNPTTGMEVLRVEKISQAQAWQRSGRAGRVSDGECYRLLTSGEFNALRAFPIAEIRRCALANVIMSVLALRIDIRLFAWLESPSEDAIKQALNTLQLLGATEVEESGQVVLNSLGSMMRRFPLEPTFSRCIFGAKTLTCVEPVVTIIAMLSADGSPIATTTSGGAAGDSESAGHQSVAVRQFGTNEGDLIMYLNLYTKFNQVGGNKEWCDANGVNRKTLANVKNIREQLRNVCGQLSLSLSKSTNDNIRRALVTGLFRNVAYRVKANQYRALESKRDVFFHPSSCMFRQNPDVVLYTEVVKTTKCYIRNVTPIDPAWYNELAPGEYTRRYVIPQSGDQ</sequence>
<comment type="catalytic activity">
    <reaction evidence="6">
        <text>ATP + H2O = ADP + phosphate + H(+)</text>
        <dbReference type="Rhea" id="RHEA:13065"/>
        <dbReference type="ChEBI" id="CHEBI:15377"/>
        <dbReference type="ChEBI" id="CHEBI:15378"/>
        <dbReference type="ChEBI" id="CHEBI:30616"/>
        <dbReference type="ChEBI" id="CHEBI:43474"/>
        <dbReference type="ChEBI" id="CHEBI:456216"/>
        <dbReference type="EC" id="3.6.4.13"/>
    </reaction>
</comment>
<dbReference type="PANTHER" id="PTHR18934">
    <property type="entry name" value="ATP-DEPENDENT RNA HELICASE"/>
    <property type="match status" value="1"/>
</dbReference>
<dbReference type="EMBL" id="MNPL01015308">
    <property type="protein sequence ID" value="OQR71134.1"/>
    <property type="molecule type" value="Genomic_DNA"/>
</dbReference>
<keyword evidence="4 10" id="KW-0347">Helicase</keyword>
<dbReference type="PROSITE" id="PS51192">
    <property type="entry name" value="HELICASE_ATP_BIND_1"/>
    <property type="match status" value="1"/>
</dbReference>
<dbReference type="SMART" id="SM00847">
    <property type="entry name" value="HA2"/>
    <property type="match status" value="1"/>
</dbReference>
<dbReference type="AlphaFoldDB" id="A0A1V9XC68"/>
<evidence type="ECO:0000256" key="7">
    <source>
        <dbReference type="SAM" id="MobiDB-lite"/>
    </source>
</evidence>
<dbReference type="Pfam" id="PF00270">
    <property type="entry name" value="DEAD"/>
    <property type="match status" value="1"/>
</dbReference>
<keyword evidence="3" id="KW-0378">Hydrolase</keyword>
<dbReference type="SUPFAM" id="SSF52540">
    <property type="entry name" value="P-loop containing nucleoside triphosphate hydrolases"/>
    <property type="match status" value="1"/>
</dbReference>
<dbReference type="InterPro" id="IPR001650">
    <property type="entry name" value="Helicase_C-like"/>
</dbReference>
<dbReference type="Gene3D" id="3.40.50.300">
    <property type="entry name" value="P-loop containing nucleotide triphosphate hydrolases"/>
    <property type="match status" value="2"/>
</dbReference>
<evidence type="ECO:0000256" key="2">
    <source>
        <dbReference type="ARBA" id="ARBA00022741"/>
    </source>
</evidence>
<dbReference type="PROSITE" id="PS00690">
    <property type="entry name" value="DEAH_ATP_HELICASE"/>
    <property type="match status" value="1"/>
</dbReference>
<evidence type="ECO:0000259" key="8">
    <source>
        <dbReference type="PROSITE" id="PS51192"/>
    </source>
</evidence>
<dbReference type="InterPro" id="IPR027417">
    <property type="entry name" value="P-loop_NTPase"/>
</dbReference>
<dbReference type="STRING" id="418985.A0A1V9XC68"/>
<dbReference type="InterPro" id="IPR014001">
    <property type="entry name" value="Helicase_ATP-bd"/>
</dbReference>
<keyword evidence="2" id="KW-0547">Nucleotide-binding</keyword>
<proteinExistence type="predicted"/>
<evidence type="ECO:0000256" key="6">
    <source>
        <dbReference type="ARBA" id="ARBA00047984"/>
    </source>
</evidence>
<feature type="domain" description="Helicase ATP-binding" evidence="8">
    <location>
        <begin position="47"/>
        <end position="218"/>
    </location>
</feature>
<reference evidence="10 11" key="1">
    <citation type="journal article" date="2017" name="Gigascience">
        <title>Draft genome of the honey bee ectoparasitic mite, Tropilaelaps mercedesae, is shaped by the parasitic life history.</title>
        <authorList>
            <person name="Dong X."/>
            <person name="Armstrong S.D."/>
            <person name="Xia D."/>
            <person name="Makepeace B.L."/>
            <person name="Darby A.C."/>
            <person name="Kadowaki T."/>
        </authorList>
    </citation>
    <scope>NUCLEOTIDE SEQUENCE [LARGE SCALE GENOMIC DNA]</scope>
    <source>
        <strain evidence="10">Wuxi-XJTLU</strain>
    </source>
</reference>
<dbReference type="GO" id="GO:0003724">
    <property type="term" value="F:RNA helicase activity"/>
    <property type="evidence" value="ECO:0007669"/>
    <property type="project" value="UniProtKB-EC"/>
</dbReference>
<gene>
    <name evidence="10" type="ORF">BIW11_01557</name>
</gene>
<dbReference type="Pfam" id="PF21010">
    <property type="entry name" value="HA2_C"/>
    <property type="match status" value="1"/>
</dbReference>
<dbReference type="InterPro" id="IPR011545">
    <property type="entry name" value="DEAD/DEAH_box_helicase_dom"/>
</dbReference>
<dbReference type="Pfam" id="PF00271">
    <property type="entry name" value="Helicase_C"/>
    <property type="match status" value="1"/>
</dbReference>
<evidence type="ECO:0000256" key="4">
    <source>
        <dbReference type="ARBA" id="ARBA00022806"/>
    </source>
</evidence>
<evidence type="ECO:0000259" key="9">
    <source>
        <dbReference type="PROSITE" id="PS51194"/>
    </source>
</evidence>
<dbReference type="InParanoid" id="A0A1V9XC68"/>
<dbReference type="InterPro" id="IPR002464">
    <property type="entry name" value="DNA/RNA_helicase_DEAH_CS"/>
</dbReference>
<dbReference type="GO" id="GO:0003725">
    <property type="term" value="F:double-stranded RNA binding"/>
    <property type="evidence" value="ECO:0007669"/>
    <property type="project" value="TreeGrafter"/>
</dbReference>
<dbReference type="InterPro" id="IPR011709">
    <property type="entry name" value="DEAD-box_helicase_OB_fold"/>
</dbReference>
<dbReference type="OrthoDB" id="10253254at2759"/>
<dbReference type="GO" id="GO:0005524">
    <property type="term" value="F:ATP binding"/>
    <property type="evidence" value="ECO:0007669"/>
    <property type="project" value="UniProtKB-KW"/>
</dbReference>
<feature type="region of interest" description="Disordered" evidence="7">
    <location>
        <begin position="1"/>
        <end position="35"/>
    </location>
</feature>
<evidence type="ECO:0000256" key="5">
    <source>
        <dbReference type="ARBA" id="ARBA00022840"/>
    </source>
</evidence>
<accession>A0A1V9XC68</accession>
<dbReference type="PANTHER" id="PTHR18934:SF118">
    <property type="entry name" value="ATP-DEPENDENT RNA HELICASE DHX33"/>
    <property type="match status" value="1"/>
</dbReference>
<dbReference type="InterPro" id="IPR007502">
    <property type="entry name" value="Helicase-assoc_dom"/>
</dbReference>
<organism evidence="10 11">
    <name type="scientific">Tropilaelaps mercedesae</name>
    <dbReference type="NCBI Taxonomy" id="418985"/>
    <lineage>
        <taxon>Eukaryota</taxon>
        <taxon>Metazoa</taxon>
        <taxon>Ecdysozoa</taxon>
        <taxon>Arthropoda</taxon>
        <taxon>Chelicerata</taxon>
        <taxon>Arachnida</taxon>
        <taxon>Acari</taxon>
        <taxon>Parasitiformes</taxon>
        <taxon>Mesostigmata</taxon>
        <taxon>Gamasina</taxon>
        <taxon>Dermanyssoidea</taxon>
        <taxon>Laelapidae</taxon>
        <taxon>Tropilaelaps</taxon>
    </lineage>
</organism>
<feature type="domain" description="Helicase C-terminal" evidence="9">
    <location>
        <begin position="242"/>
        <end position="414"/>
    </location>
</feature>
<dbReference type="Pfam" id="PF07717">
    <property type="entry name" value="OB_NTP_bind"/>
    <property type="match status" value="1"/>
</dbReference>
<feature type="compositionally biased region" description="Polar residues" evidence="7">
    <location>
        <begin position="19"/>
        <end position="29"/>
    </location>
</feature>
<evidence type="ECO:0000313" key="11">
    <source>
        <dbReference type="Proteomes" id="UP000192247"/>
    </source>
</evidence>
<dbReference type="Proteomes" id="UP000192247">
    <property type="component" value="Unassembled WGS sequence"/>
</dbReference>
<evidence type="ECO:0000256" key="3">
    <source>
        <dbReference type="ARBA" id="ARBA00022801"/>
    </source>
</evidence>
<dbReference type="GO" id="GO:0045943">
    <property type="term" value="P:positive regulation of transcription by RNA polymerase I"/>
    <property type="evidence" value="ECO:0007669"/>
    <property type="project" value="TreeGrafter"/>
</dbReference>
<dbReference type="GO" id="GO:0016787">
    <property type="term" value="F:hydrolase activity"/>
    <property type="evidence" value="ECO:0007669"/>
    <property type="project" value="UniProtKB-KW"/>
</dbReference>
<keyword evidence="11" id="KW-1185">Reference proteome</keyword>
<comment type="caution">
    <text evidence="10">The sequence shown here is derived from an EMBL/GenBank/DDBJ whole genome shotgun (WGS) entry which is preliminary data.</text>
</comment>
<protein>
    <recommendedName>
        <fullName evidence="1">RNA helicase</fullName>
        <ecNumber evidence="1">3.6.4.13</ecNumber>
    </recommendedName>
</protein>
<dbReference type="GO" id="GO:0005730">
    <property type="term" value="C:nucleolus"/>
    <property type="evidence" value="ECO:0007669"/>
    <property type="project" value="TreeGrafter"/>
</dbReference>
<dbReference type="Gene3D" id="1.20.120.1080">
    <property type="match status" value="1"/>
</dbReference>
<name>A0A1V9XC68_9ACAR</name>
<dbReference type="EC" id="3.6.4.13" evidence="1"/>
<dbReference type="SMART" id="SM00490">
    <property type="entry name" value="HELICc"/>
    <property type="match status" value="1"/>
</dbReference>
<dbReference type="PROSITE" id="PS51194">
    <property type="entry name" value="HELICASE_CTER"/>
    <property type="match status" value="1"/>
</dbReference>
<dbReference type="SMART" id="SM00487">
    <property type="entry name" value="DEXDc"/>
    <property type="match status" value="1"/>
</dbReference>
<dbReference type="FunFam" id="3.40.50.300:FF:000145">
    <property type="entry name" value="probable ATP-dependent RNA helicase DHX40"/>
    <property type="match status" value="1"/>
</dbReference>
<evidence type="ECO:0000313" key="10">
    <source>
        <dbReference type="EMBL" id="OQR71134.1"/>
    </source>
</evidence>
<evidence type="ECO:0000256" key="1">
    <source>
        <dbReference type="ARBA" id="ARBA00012552"/>
    </source>
</evidence>
<dbReference type="CDD" id="cd18791">
    <property type="entry name" value="SF2_C_RHA"/>
    <property type="match status" value="1"/>
</dbReference>
<keyword evidence="5" id="KW-0067">ATP-binding</keyword>